<dbReference type="GO" id="GO:0001732">
    <property type="term" value="P:formation of cytoplasmic translation initiation complex"/>
    <property type="evidence" value="ECO:0007669"/>
    <property type="project" value="UniProtKB-UniRule"/>
</dbReference>
<reference evidence="6" key="1">
    <citation type="journal article" date="2020" name="Nat. Commun.">
        <title>Large-scale genome sequencing of mycorrhizal fungi provides insights into the early evolution of symbiotic traits.</title>
        <authorList>
            <person name="Miyauchi S."/>
            <person name="Kiss E."/>
            <person name="Kuo A."/>
            <person name="Drula E."/>
            <person name="Kohler A."/>
            <person name="Sanchez-Garcia M."/>
            <person name="Morin E."/>
            <person name="Andreopoulos B."/>
            <person name="Barry K.W."/>
            <person name="Bonito G."/>
            <person name="Buee M."/>
            <person name="Carver A."/>
            <person name="Chen C."/>
            <person name="Cichocki N."/>
            <person name="Clum A."/>
            <person name="Culley D."/>
            <person name="Crous P.W."/>
            <person name="Fauchery L."/>
            <person name="Girlanda M."/>
            <person name="Hayes R.D."/>
            <person name="Keri Z."/>
            <person name="LaButti K."/>
            <person name="Lipzen A."/>
            <person name="Lombard V."/>
            <person name="Magnuson J."/>
            <person name="Maillard F."/>
            <person name="Murat C."/>
            <person name="Nolan M."/>
            <person name="Ohm R.A."/>
            <person name="Pangilinan J."/>
            <person name="Pereira M.F."/>
            <person name="Perotto S."/>
            <person name="Peter M."/>
            <person name="Pfister S."/>
            <person name="Riley R."/>
            <person name="Sitrit Y."/>
            <person name="Stielow J.B."/>
            <person name="Szollosi G."/>
            <person name="Zifcakova L."/>
            <person name="Stursova M."/>
            <person name="Spatafora J.W."/>
            <person name="Tedersoo L."/>
            <person name="Vaario L.M."/>
            <person name="Yamada A."/>
            <person name="Yan M."/>
            <person name="Wang P."/>
            <person name="Xu J."/>
            <person name="Bruns T."/>
            <person name="Baldrian P."/>
            <person name="Vilgalys R."/>
            <person name="Dunand C."/>
            <person name="Henrissat B."/>
            <person name="Grigoriev I.V."/>
            <person name="Hibbett D."/>
            <person name="Nagy L.G."/>
            <person name="Martin F.M."/>
        </authorList>
    </citation>
    <scope>NUCLEOTIDE SEQUENCE</scope>
    <source>
        <strain evidence="6">UH-Tt-Lm1</strain>
    </source>
</reference>
<dbReference type="Pfam" id="PF08597">
    <property type="entry name" value="eIF3_subunit"/>
    <property type="match status" value="1"/>
</dbReference>
<evidence type="ECO:0000256" key="5">
    <source>
        <dbReference type="SAM" id="MobiDB-lite"/>
    </source>
</evidence>
<reference evidence="6" key="2">
    <citation type="submission" date="2020-11" db="EMBL/GenBank/DDBJ databases">
        <authorList>
            <consortium name="DOE Joint Genome Institute"/>
            <person name="Kuo A."/>
            <person name="Miyauchi S."/>
            <person name="Kiss E."/>
            <person name="Drula E."/>
            <person name="Kohler A."/>
            <person name="Sanchez-Garcia M."/>
            <person name="Andreopoulos B."/>
            <person name="Barry K.W."/>
            <person name="Bonito G."/>
            <person name="Buee M."/>
            <person name="Carver A."/>
            <person name="Chen C."/>
            <person name="Cichocki N."/>
            <person name="Clum A."/>
            <person name="Culley D."/>
            <person name="Crous P.W."/>
            <person name="Fauchery L."/>
            <person name="Girlanda M."/>
            <person name="Hayes R."/>
            <person name="Keri Z."/>
            <person name="Labutti K."/>
            <person name="Lipzen A."/>
            <person name="Lombard V."/>
            <person name="Magnuson J."/>
            <person name="Maillard F."/>
            <person name="Morin E."/>
            <person name="Murat C."/>
            <person name="Nolan M."/>
            <person name="Ohm R."/>
            <person name="Pangilinan J."/>
            <person name="Pereira M."/>
            <person name="Perotto S."/>
            <person name="Peter M."/>
            <person name="Riley R."/>
            <person name="Sitrit Y."/>
            <person name="Stielow B."/>
            <person name="Szollosi G."/>
            <person name="Zifcakova L."/>
            <person name="Stursova M."/>
            <person name="Spatafora J.W."/>
            <person name="Tedersoo L."/>
            <person name="Vaario L.-M."/>
            <person name="Yamada A."/>
            <person name="Yan M."/>
            <person name="Wang P."/>
            <person name="Xu J."/>
            <person name="Bruns T."/>
            <person name="Baldrian P."/>
            <person name="Vilgalys R."/>
            <person name="Henrissat B."/>
            <person name="Grigoriev I.V."/>
            <person name="Hibbett D."/>
            <person name="Nagy L.G."/>
            <person name="Martin F.M."/>
        </authorList>
    </citation>
    <scope>NUCLEOTIDE SEQUENCE</scope>
    <source>
        <strain evidence="6">UH-Tt-Lm1</strain>
    </source>
</reference>
<comment type="subcellular location">
    <subcellularLocation>
        <location evidence="4">Cytoplasm</location>
    </subcellularLocation>
</comment>
<dbReference type="GO" id="GO:0016282">
    <property type="term" value="C:eukaryotic 43S preinitiation complex"/>
    <property type="evidence" value="ECO:0007669"/>
    <property type="project" value="UniProtKB-UniRule"/>
</dbReference>
<keyword evidence="3 4" id="KW-0648">Protein biosynthesis</keyword>
<gene>
    <name evidence="4" type="primary">HCR1</name>
    <name evidence="6" type="ORF">BJ322DRAFT_1013872</name>
</gene>
<feature type="compositionally biased region" description="Basic and acidic residues" evidence="5">
    <location>
        <begin position="73"/>
        <end position="85"/>
    </location>
</feature>
<feature type="compositionally biased region" description="Acidic residues" evidence="5">
    <location>
        <begin position="86"/>
        <end position="96"/>
    </location>
</feature>
<feature type="region of interest" description="Disordered" evidence="5">
    <location>
        <begin position="195"/>
        <end position="225"/>
    </location>
</feature>
<dbReference type="PANTHER" id="PTHR21681:SF0">
    <property type="entry name" value="EUKARYOTIC TRANSLATION INITIATION FACTOR 3 SUBUNIT J"/>
    <property type="match status" value="1"/>
</dbReference>
<evidence type="ECO:0000256" key="1">
    <source>
        <dbReference type="ARBA" id="ARBA00022490"/>
    </source>
</evidence>
<evidence type="ECO:0000313" key="7">
    <source>
        <dbReference type="Proteomes" id="UP000736335"/>
    </source>
</evidence>
<comment type="similarity">
    <text evidence="4">Belongs to the eIF-3 subunit J family.</text>
</comment>
<comment type="function">
    <text evidence="4">Component of the eukaryotic translation initiation factor 3 (eIF-3) complex, which is involved in protein synthesis of a specialized repertoire of mRNAs and, together with other initiation factors, stimulates binding of mRNA and methionyl-tRNAi to the 40S ribosome. The eIF-3 complex specifically targets and initiates translation of a subset of mRNAs involved in cell proliferation.</text>
</comment>
<dbReference type="InterPro" id="IPR023194">
    <property type="entry name" value="eIF3-like_dom_sf"/>
</dbReference>
<dbReference type="PANTHER" id="PTHR21681">
    <property type="entry name" value="EUKARYOTIC TRANSLATION INITIATION FACTOR 3 SUBUNIT J"/>
    <property type="match status" value="1"/>
</dbReference>
<evidence type="ECO:0000256" key="4">
    <source>
        <dbReference type="HAMAP-Rule" id="MF_03009"/>
    </source>
</evidence>
<keyword evidence="2 4" id="KW-0396">Initiation factor</keyword>
<dbReference type="InterPro" id="IPR013906">
    <property type="entry name" value="eIF3j"/>
</dbReference>
<comment type="caution">
    <text evidence="6">The sequence shown here is derived from an EMBL/GenBank/DDBJ whole genome shotgun (WGS) entry which is preliminary data.</text>
</comment>
<evidence type="ECO:0000256" key="2">
    <source>
        <dbReference type="ARBA" id="ARBA00022540"/>
    </source>
</evidence>
<dbReference type="Gene3D" id="1.10.246.60">
    <property type="entry name" value="Eukaryotic translation initiation factor 3 like domains"/>
    <property type="match status" value="1"/>
</dbReference>
<protein>
    <recommendedName>
        <fullName evidence="4">Eukaryotic translation initiation factor 3 subunit J</fullName>
        <shortName evidence="4">eIF3j</shortName>
    </recommendedName>
    <alternativeName>
        <fullName evidence="4">Eukaryotic translation initiation factor 3 30 kDa subunit homolog</fullName>
        <shortName evidence="4">eIF-3 30 kDa subunit homolog</shortName>
    </alternativeName>
</protein>
<accession>A0A9P6H6A2</accession>
<keyword evidence="1 4" id="KW-0963">Cytoplasm</keyword>
<evidence type="ECO:0000256" key="3">
    <source>
        <dbReference type="ARBA" id="ARBA00022917"/>
    </source>
</evidence>
<dbReference type="OrthoDB" id="20381at2759"/>
<feature type="region of interest" description="Disordered" evidence="5">
    <location>
        <begin position="1"/>
        <end position="98"/>
    </location>
</feature>
<keyword evidence="7" id="KW-1185">Reference proteome</keyword>
<proteinExistence type="inferred from homology"/>
<dbReference type="GO" id="GO:0033290">
    <property type="term" value="C:eukaryotic 48S preinitiation complex"/>
    <property type="evidence" value="ECO:0007669"/>
    <property type="project" value="UniProtKB-UniRule"/>
</dbReference>
<dbReference type="EMBL" id="WIUZ02000021">
    <property type="protein sequence ID" value="KAF9778998.1"/>
    <property type="molecule type" value="Genomic_DNA"/>
</dbReference>
<dbReference type="GO" id="GO:0005852">
    <property type="term" value="C:eukaryotic translation initiation factor 3 complex"/>
    <property type="evidence" value="ECO:0007669"/>
    <property type="project" value="UniProtKB-UniRule"/>
</dbReference>
<comment type="subunit">
    <text evidence="4">Component of the eukaryotic translation initiation factor 3 (eIF-3) complex.</text>
</comment>
<dbReference type="Proteomes" id="UP000736335">
    <property type="component" value="Unassembled WGS sequence"/>
</dbReference>
<sequence length="247" mass="27104">MSDWDASGDETAAKPAAVIVKPPPKKANKWEGEDDENDGPVSDWENSESEEEKRPAVVSNAAPPKKKGSLKAKLAEKEALRASKAEDDDSYDEDAVLDPRAKALRDKQRELESDMKNAAELFGTDSSDIRSILTANPKTKEDFIVLSRQIFELAIKRHQDKPLYAAFVEAHAKVLADPLRDVEIKKVASGLTALANEKQKEAKDKGKSKKKPPKPALGSTKALGKATDTNLYEEALDDFGDDPNDFM</sequence>
<dbReference type="HAMAP" id="MF_03009">
    <property type="entry name" value="eIF3j"/>
    <property type="match status" value="1"/>
</dbReference>
<dbReference type="AlphaFoldDB" id="A0A9P6H6A2"/>
<dbReference type="GO" id="GO:0003743">
    <property type="term" value="F:translation initiation factor activity"/>
    <property type="evidence" value="ECO:0007669"/>
    <property type="project" value="UniProtKB-UniRule"/>
</dbReference>
<organism evidence="6 7">
    <name type="scientific">Thelephora terrestris</name>
    <dbReference type="NCBI Taxonomy" id="56493"/>
    <lineage>
        <taxon>Eukaryota</taxon>
        <taxon>Fungi</taxon>
        <taxon>Dikarya</taxon>
        <taxon>Basidiomycota</taxon>
        <taxon>Agaricomycotina</taxon>
        <taxon>Agaricomycetes</taxon>
        <taxon>Thelephorales</taxon>
        <taxon>Thelephoraceae</taxon>
        <taxon>Thelephora</taxon>
    </lineage>
</organism>
<name>A0A9P6H6A2_9AGAM</name>
<evidence type="ECO:0000313" key="6">
    <source>
        <dbReference type="EMBL" id="KAF9778998.1"/>
    </source>
</evidence>